<dbReference type="Gene3D" id="2.30.30.100">
    <property type="match status" value="1"/>
</dbReference>
<accession>A0A8D8Q5P6</accession>
<dbReference type="AlphaFoldDB" id="A0A8D8Q5P6"/>
<dbReference type="PROSITE" id="PS52001">
    <property type="entry name" value="AD"/>
    <property type="match status" value="1"/>
</dbReference>
<organism evidence="2">
    <name type="scientific">Cacopsylla melanoneura</name>
    <dbReference type="NCBI Taxonomy" id="428564"/>
    <lineage>
        <taxon>Eukaryota</taxon>
        <taxon>Metazoa</taxon>
        <taxon>Ecdysozoa</taxon>
        <taxon>Arthropoda</taxon>
        <taxon>Hexapoda</taxon>
        <taxon>Insecta</taxon>
        <taxon>Pterygota</taxon>
        <taxon>Neoptera</taxon>
        <taxon>Paraneoptera</taxon>
        <taxon>Hemiptera</taxon>
        <taxon>Sternorrhyncha</taxon>
        <taxon>Psylloidea</taxon>
        <taxon>Psyllidae</taxon>
        <taxon>Psyllinae</taxon>
        <taxon>Cacopsylla</taxon>
    </lineage>
</organism>
<evidence type="ECO:0000259" key="1">
    <source>
        <dbReference type="PROSITE" id="PS52001"/>
    </source>
</evidence>
<protein>
    <recommendedName>
        <fullName evidence="1">AD domain-containing protein</fullName>
    </recommendedName>
</protein>
<evidence type="ECO:0000313" key="2">
    <source>
        <dbReference type="EMBL" id="CAG6625629.1"/>
    </source>
</evidence>
<name>A0A8D8Q5P6_9HEMI</name>
<dbReference type="GO" id="GO:0000387">
    <property type="term" value="P:spliceosomal snRNP assembly"/>
    <property type="evidence" value="ECO:0007669"/>
    <property type="project" value="TreeGrafter"/>
</dbReference>
<feature type="domain" description="AD" evidence="1">
    <location>
        <begin position="67"/>
        <end position="162"/>
    </location>
</feature>
<dbReference type="GO" id="GO:0000245">
    <property type="term" value="P:spliceosomal complex assembly"/>
    <property type="evidence" value="ECO:0007669"/>
    <property type="project" value="InterPro"/>
</dbReference>
<dbReference type="InterPro" id="IPR047574">
    <property type="entry name" value="AD"/>
</dbReference>
<sequence>MAEPKDLYKFVNKLVEVTTKSNNRCMQGIVVTIDPETKTMILLKKEDHSKIHIINGDMIKSKTIVDPTTSYEDVTQDYLKELYNRPNQIDALVRKTLSNNSKCTKLSALLRKNNYDAFVENGIIKISDQLILLPPYGTEQCISSDKTLLLAVKNLIANANPG</sequence>
<dbReference type="InterPro" id="IPR009422">
    <property type="entry name" value="Gemin6"/>
</dbReference>
<dbReference type="PANTHER" id="PTHR14710">
    <property type="entry name" value="GEM-ASSOCIATED PROTEIN 6"/>
    <property type="match status" value="1"/>
</dbReference>
<dbReference type="GO" id="GO:0005634">
    <property type="term" value="C:nucleus"/>
    <property type="evidence" value="ECO:0007669"/>
    <property type="project" value="InterPro"/>
</dbReference>
<dbReference type="PANTHER" id="PTHR14710:SF2">
    <property type="entry name" value="GEM-ASSOCIATED PROTEIN 6"/>
    <property type="match status" value="1"/>
</dbReference>
<reference evidence="2" key="1">
    <citation type="submission" date="2021-05" db="EMBL/GenBank/DDBJ databases">
        <authorList>
            <person name="Alioto T."/>
            <person name="Alioto T."/>
            <person name="Gomez Garrido J."/>
        </authorList>
    </citation>
    <scope>NUCLEOTIDE SEQUENCE</scope>
</reference>
<dbReference type="EMBL" id="HBUF01060490">
    <property type="protein sequence ID" value="CAG6625629.1"/>
    <property type="molecule type" value="Transcribed_RNA"/>
</dbReference>
<proteinExistence type="predicted"/>
<dbReference type="GO" id="GO:0032797">
    <property type="term" value="C:SMN complex"/>
    <property type="evidence" value="ECO:0007669"/>
    <property type="project" value="TreeGrafter"/>
</dbReference>
<dbReference type="EMBL" id="HBUF01558623">
    <property type="protein sequence ID" value="CAG6761208.1"/>
    <property type="molecule type" value="Transcribed_RNA"/>
</dbReference>